<evidence type="ECO:0000256" key="3">
    <source>
        <dbReference type="ARBA" id="ARBA00035716"/>
    </source>
</evidence>
<dbReference type="InterPro" id="IPR047865">
    <property type="entry name" value="Ribosomal_uL10_bac_type"/>
</dbReference>
<protein>
    <recommendedName>
        <fullName evidence="2">Large ribosomal subunit protein uL10m</fullName>
    </recommendedName>
    <alternativeName>
        <fullName evidence="3">39S ribosomal protein L10, mitochondrial</fullName>
    </alternativeName>
</protein>
<dbReference type="InterPro" id="IPR043141">
    <property type="entry name" value="Ribosomal_uL10-like_sf"/>
</dbReference>
<comment type="caution">
    <text evidence="4">The sequence shown here is derived from an EMBL/GenBank/DDBJ whole genome shotgun (WGS) entry which is preliminary data.</text>
</comment>
<gene>
    <name evidence="4" type="ORF">V9T40_009427</name>
</gene>
<sequence>MSPLFISILDIKLELSSPLSQFVRYKQSFTRKPRPIHFPGQLIATVVKPKLPPRFDKHFPLHLKCRKPLVAAAHKIKQDNPYETILANEIKDVVMKSKMLLIIHRNPSTNHLLHRATLAFKRENMTFMRNSRTTFELALSDTKYSPILDLFRFHTLLLAGPKPDVYTAYNLLEKMPYFVVLAGVIEDKFVDRQTLDEFGKIPDLNAARAQLAHTLNTPAMMLAHNITLYGDSLEFMTGGIGEPTPTPTFEFRHFGRLASSDTSSSLLQFVVVL</sequence>
<accession>A0AAN9Y7H7</accession>
<proteinExistence type="inferred from homology"/>
<dbReference type="Gene3D" id="3.30.70.1730">
    <property type="match status" value="1"/>
</dbReference>
<dbReference type="Proteomes" id="UP001367676">
    <property type="component" value="Unassembled WGS sequence"/>
</dbReference>
<evidence type="ECO:0000256" key="1">
    <source>
        <dbReference type="ARBA" id="ARBA00008889"/>
    </source>
</evidence>
<dbReference type="SUPFAM" id="SSF160369">
    <property type="entry name" value="Ribosomal protein L10-like"/>
    <property type="match status" value="1"/>
</dbReference>
<name>A0AAN9Y7H7_9HEMI</name>
<evidence type="ECO:0000313" key="4">
    <source>
        <dbReference type="EMBL" id="KAK7601986.1"/>
    </source>
</evidence>
<organism evidence="4 5">
    <name type="scientific">Parthenolecanium corni</name>
    <dbReference type="NCBI Taxonomy" id="536013"/>
    <lineage>
        <taxon>Eukaryota</taxon>
        <taxon>Metazoa</taxon>
        <taxon>Ecdysozoa</taxon>
        <taxon>Arthropoda</taxon>
        <taxon>Hexapoda</taxon>
        <taxon>Insecta</taxon>
        <taxon>Pterygota</taxon>
        <taxon>Neoptera</taxon>
        <taxon>Paraneoptera</taxon>
        <taxon>Hemiptera</taxon>
        <taxon>Sternorrhyncha</taxon>
        <taxon>Coccoidea</taxon>
        <taxon>Coccidae</taxon>
        <taxon>Parthenolecanium</taxon>
    </lineage>
</organism>
<evidence type="ECO:0000313" key="5">
    <source>
        <dbReference type="Proteomes" id="UP001367676"/>
    </source>
</evidence>
<comment type="similarity">
    <text evidence="1">Belongs to the universal ribosomal protein uL10 family.</text>
</comment>
<dbReference type="EMBL" id="JBBCAQ010000010">
    <property type="protein sequence ID" value="KAK7601986.1"/>
    <property type="molecule type" value="Genomic_DNA"/>
</dbReference>
<keyword evidence="5" id="KW-1185">Reference proteome</keyword>
<evidence type="ECO:0000256" key="2">
    <source>
        <dbReference type="ARBA" id="ARBA00035707"/>
    </source>
</evidence>
<dbReference type="PANTHER" id="PTHR11560">
    <property type="entry name" value="39S RIBOSOMAL PROTEIN L10, MITOCHONDRIAL"/>
    <property type="match status" value="1"/>
</dbReference>
<dbReference type="AlphaFoldDB" id="A0AAN9Y7H7"/>
<reference evidence="4 5" key="1">
    <citation type="submission" date="2024-03" db="EMBL/GenBank/DDBJ databases">
        <title>Adaptation during the transition from Ophiocordyceps entomopathogen to insect associate is accompanied by gene loss and intensified selection.</title>
        <authorList>
            <person name="Ward C.M."/>
            <person name="Onetto C.A."/>
            <person name="Borneman A.R."/>
        </authorList>
    </citation>
    <scope>NUCLEOTIDE SEQUENCE [LARGE SCALE GENOMIC DNA]</scope>
    <source>
        <strain evidence="4">AWRI1</strain>
        <tissue evidence="4">Single Adult Female</tissue>
    </source>
</reference>